<dbReference type="EMBL" id="JAPHNI010000449">
    <property type="protein sequence ID" value="KAJ8110964.1"/>
    <property type="molecule type" value="Genomic_DNA"/>
</dbReference>
<comment type="caution">
    <text evidence="1">The sequence shown here is derived from an EMBL/GenBank/DDBJ whole genome shotgun (WGS) entry which is preliminary data.</text>
</comment>
<protein>
    <submittedName>
        <fullName evidence="1">Uncharacterized protein</fullName>
    </submittedName>
</protein>
<accession>A0ACC2I709</accession>
<evidence type="ECO:0000313" key="2">
    <source>
        <dbReference type="Proteomes" id="UP001153331"/>
    </source>
</evidence>
<organism evidence="1 2">
    <name type="scientific">Boeremia exigua</name>
    <dbReference type="NCBI Taxonomy" id="749465"/>
    <lineage>
        <taxon>Eukaryota</taxon>
        <taxon>Fungi</taxon>
        <taxon>Dikarya</taxon>
        <taxon>Ascomycota</taxon>
        <taxon>Pezizomycotina</taxon>
        <taxon>Dothideomycetes</taxon>
        <taxon>Pleosporomycetidae</taxon>
        <taxon>Pleosporales</taxon>
        <taxon>Pleosporineae</taxon>
        <taxon>Didymellaceae</taxon>
        <taxon>Boeremia</taxon>
    </lineage>
</organism>
<dbReference type="Proteomes" id="UP001153331">
    <property type="component" value="Unassembled WGS sequence"/>
</dbReference>
<keyword evidence="2" id="KW-1185">Reference proteome</keyword>
<sequence length="415" mass="47127">MTVRCIPTEAKLELSPTNALWMSLASRMPYTNKDSKDCGEFVRETIARMKAACKINCSNDKGDWTNLRECAIDCMKEYMQRMGSRGSINLAELVQFVTLKTSQIYLFTDAEIASKTKDTFEDFRFIGHRLNDLWMNSKTPDGERLQWADQHDLHVSLRRVTSATSIDMPGSYIQETYNGAEPTVLKENPLNFILPAYETMWRVVLRCFIEVHLRNAPNSSTWRLVLADFLGELSNPDCMPDAFYRDSVTGLRPSDIAKEALRLYLPSRHVYRDFDGKLFCADIEACHRSHLLSGDNPLLFSPERWSNICPKERAEKVADKASNAKTKALKNSEQDLGYVPFATYCPADKRETRAFAMKTITMLVAVLGDGLDGEWRLAEVDNLRERGIPLESDRSAYGKLELRTQKGSTLVGITL</sequence>
<gene>
    <name evidence="1" type="ORF">OPT61_g6325</name>
</gene>
<proteinExistence type="predicted"/>
<evidence type="ECO:0000313" key="1">
    <source>
        <dbReference type="EMBL" id="KAJ8110964.1"/>
    </source>
</evidence>
<name>A0ACC2I709_9PLEO</name>
<reference evidence="1" key="1">
    <citation type="submission" date="2022-11" db="EMBL/GenBank/DDBJ databases">
        <title>Genome Sequence of Boeremia exigua.</title>
        <authorList>
            <person name="Buettner E."/>
        </authorList>
    </citation>
    <scope>NUCLEOTIDE SEQUENCE</scope>
    <source>
        <strain evidence="1">CU02</strain>
    </source>
</reference>